<feature type="transmembrane region" description="Helical" evidence="7">
    <location>
        <begin position="346"/>
        <end position="365"/>
    </location>
</feature>
<evidence type="ECO:0000256" key="1">
    <source>
        <dbReference type="ARBA" id="ARBA00022448"/>
    </source>
</evidence>
<sequence>MSQIPVTQIENDGAPRRGTHNGPWFESRKKIYVREVKGVYQRIRSWSLSVLLLSYFGLCWIQVEGSPLIHFDLPNRKFTLFGTVFWPQDFALLGFALIICAFGLFFITALFGRVWCGYSCPQTVWTFMFMWLEERIEGSRQQRIRLDKSPLSGNKALRKVLKHLSWLVLAFATGFSFVGYFYPAPELARDLFTFSLSSGWALFWILFFTVATYINAGWLREQVCLYMCPYARFQSVMFNEDTLVIGYDALRGEPRGKYRALKNDPNPEMAGVMKGDCVDCRVCVQVCPTGIDIRDGLQYECIGCALCIDACDEIMEKLEQPKGLIRYASERQFQAPLVASGKNWRALGYGGSLMVAIFCFLVILMNRPLVELEVHRDRGALYQVTGVGDVENNFALRVINKQKLSEEMDISISGVEGRWHGPSRLTLSPGEMRTITGALEVKQGDLQKLQTPISFHISSRRDGGPEAHFETLFWRPVDL</sequence>
<feature type="transmembrane region" description="Helical" evidence="7">
    <location>
        <begin position="90"/>
        <end position="111"/>
    </location>
</feature>
<evidence type="ECO:0000313" key="10">
    <source>
        <dbReference type="Proteomes" id="UP000196027"/>
    </source>
</evidence>
<accession>A0A1Y0I6U3</accession>
<keyword evidence="1" id="KW-0813">Transport</keyword>
<feature type="transmembrane region" description="Helical" evidence="7">
    <location>
        <begin position="164"/>
        <end position="182"/>
    </location>
</feature>
<keyword evidence="7" id="KW-1133">Transmembrane helix</keyword>
<evidence type="ECO:0000256" key="2">
    <source>
        <dbReference type="ARBA" id="ARBA00022485"/>
    </source>
</evidence>
<dbReference type="RefSeq" id="WP_087460598.1">
    <property type="nucleotide sequence ID" value="NZ_CP021425.1"/>
</dbReference>
<dbReference type="GO" id="GO:0051539">
    <property type="term" value="F:4 iron, 4 sulfur cluster binding"/>
    <property type="evidence" value="ECO:0007669"/>
    <property type="project" value="UniProtKB-KW"/>
</dbReference>
<dbReference type="InterPro" id="IPR017900">
    <property type="entry name" value="4Fe4S_Fe_S_CS"/>
</dbReference>
<dbReference type="PANTHER" id="PTHR30176">
    <property type="entry name" value="FERREDOXIN-TYPE PROTEIN NAPH"/>
    <property type="match status" value="1"/>
</dbReference>
<dbReference type="PANTHER" id="PTHR30176:SF3">
    <property type="entry name" value="FERREDOXIN-TYPE PROTEIN NAPH"/>
    <property type="match status" value="1"/>
</dbReference>
<dbReference type="PROSITE" id="PS00198">
    <property type="entry name" value="4FE4S_FER_1"/>
    <property type="match status" value="1"/>
</dbReference>
<feature type="domain" description="4Fe-4S ferredoxin-type" evidence="8">
    <location>
        <begin position="268"/>
        <end position="296"/>
    </location>
</feature>
<dbReference type="NCBIfam" id="TIGR02745">
    <property type="entry name" value="ccoG_rdxA_fixG"/>
    <property type="match status" value="1"/>
</dbReference>
<dbReference type="Pfam" id="PF12801">
    <property type="entry name" value="Fer4_5"/>
    <property type="match status" value="1"/>
</dbReference>
<proteinExistence type="predicted"/>
<reference evidence="9 10" key="1">
    <citation type="submission" date="2017-05" db="EMBL/GenBank/DDBJ databases">
        <title>Genomic insights into alkan degradation activity of Oleiphilus messinensis.</title>
        <authorList>
            <person name="Kozyavkin S.A."/>
            <person name="Slesarev A.I."/>
            <person name="Golyshin P.N."/>
            <person name="Korzhenkov A."/>
            <person name="Golyshina O.N."/>
            <person name="Toshchakov S.V."/>
        </authorList>
    </citation>
    <scope>NUCLEOTIDE SEQUENCE [LARGE SCALE GENOMIC DNA]</scope>
    <source>
        <strain evidence="9 10">ME102</strain>
    </source>
</reference>
<dbReference type="GO" id="GO:0046872">
    <property type="term" value="F:metal ion binding"/>
    <property type="evidence" value="ECO:0007669"/>
    <property type="project" value="UniProtKB-KW"/>
</dbReference>
<feature type="transmembrane region" description="Helical" evidence="7">
    <location>
        <begin position="194"/>
        <end position="214"/>
    </location>
</feature>
<keyword evidence="6" id="KW-0411">Iron-sulfur</keyword>
<dbReference type="Gene3D" id="2.60.40.10">
    <property type="entry name" value="Immunoglobulins"/>
    <property type="match status" value="1"/>
</dbReference>
<protein>
    <submittedName>
        <fullName evidence="9">Polyferredoxin</fullName>
    </submittedName>
</protein>
<keyword evidence="3" id="KW-0479">Metal-binding</keyword>
<dbReference type="InterPro" id="IPR051684">
    <property type="entry name" value="Electron_Trans/Redox"/>
</dbReference>
<dbReference type="Pfam" id="PF11614">
    <property type="entry name" value="FixG_C"/>
    <property type="match status" value="1"/>
</dbReference>
<feature type="transmembrane region" description="Helical" evidence="7">
    <location>
        <begin position="43"/>
        <end position="63"/>
    </location>
</feature>
<organism evidence="9 10">
    <name type="scientific">Oleiphilus messinensis</name>
    <dbReference type="NCBI Taxonomy" id="141451"/>
    <lineage>
        <taxon>Bacteria</taxon>
        <taxon>Pseudomonadati</taxon>
        <taxon>Pseudomonadota</taxon>
        <taxon>Gammaproteobacteria</taxon>
        <taxon>Oceanospirillales</taxon>
        <taxon>Oleiphilaceae</taxon>
        <taxon>Oleiphilus</taxon>
    </lineage>
</organism>
<keyword evidence="4" id="KW-0249">Electron transport</keyword>
<evidence type="ECO:0000313" key="9">
    <source>
        <dbReference type="EMBL" id="ARU55496.1"/>
    </source>
</evidence>
<keyword evidence="7" id="KW-0812">Transmembrane</keyword>
<dbReference type="Proteomes" id="UP000196027">
    <property type="component" value="Chromosome"/>
</dbReference>
<evidence type="ECO:0000259" key="8">
    <source>
        <dbReference type="PROSITE" id="PS51379"/>
    </source>
</evidence>
<keyword evidence="5" id="KW-0408">Iron</keyword>
<dbReference type="SUPFAM" id="SSF54862">
    <property type="entry name" value="4Fe-4S ferredoxins"/>
    <property type="match status" value="1"/>
</dbReference>
<evidence type="ECO:0000256" key="5">
    <source>
        <dbReference type="ARBA" id="ARBA00023004"/>
    </source>
</evidence>
<dbReference type="InterPro" id="IPR017896">
    <property type="entry name" value="4Fe4S_Fe-S-bd"/>
</dbReference>
<dbReference type="OrthoDB" id="9811700at2"/>
<dbReference type="PROSITE" id="PS51379">
    <property type="entry name" value="4FE4S_FER_2"/>
    <property type="match status" value="1"/>
</dbReference>
<gene>
    <name evidence="9" type="ORF">OLMES_1419</name>
</gene>
<dbReference type="InterPro" id="IPR013783">
    <property type="entry name" value="Ig-like_fold"/>
</dbReference>
<evidence type="ECO:0000256" key="3">
    <source>
        <dbReference type="ARBA" id="ARBA00022723"/>
    </source>
</evidence>
<evidence type="ECO:0000256" key="7">
    <source>
        <dbReference type="SAM" id="Phobius"/>
    </source>
</evidence>
<dbReference type="AlphaFoldDB" id="A0A1Y0I6U3"/>
<dbReference type="EMBL" id="CP021425">
    <property type="protein sequence ID" value="ARU55496.1"/>
    <property type="molecule type" value="Genomic_DNA"/>
</dbReference>
<dbReference type="InterPro" id="IPR032879">
    <property type="entry name" value="FixG_C"/>
</dbReference>
<dbReference type="InterPro" id="IPR014116">
    <property type="entry name" value="Cyt_c_oxidase_cbb3_FixG"/>
</dbReference>
<evidence type="ECO:0000256" key="4">
    <source>
        <dbReference type="ARBA" id="ARBA00022982"/>
    </source>
</evidence>
<dbReference type="GO" id="GO:0005886">
    <property type="term" value="C:plasma membrane"/>
    <property type="evidence" value="ECO:0007669"/>
    <property type="project" value="TreeGrafter"/>
</dbReference>
<keyword evidence="10" id="KW-1185">Reference proteome</keyword>
<evidence type="ECO:0000256" key="6">
    <source>
        <dbReference type="ARBA" id="ARBA00023014"/>
    </source>
</evidence>
<name>A0A1Y0I6U3_9GAMM</name>
<keyword evidence="7" id="KW-0472">Membrane</keyword>
<dbReference type="KEGG" id="ome:OLMES_1419"/>
<dbReference type="Pfam" id="PF13746">
    <property type="entry name" value="Fer4_18"/>
    <property type="match status" value="1"/>
</dbReference>
<keyword evidence="2" id="KW-0004">4Fe-4S</keyword>